<gene>
    <name evidence="1" type="ORF">BLNAU_17692</name>
</gene>
<accession>A0ABQ9X6H6</accession>
<protein>
    <submittedName>
        <fullName evidence="1">Uncharacterized protein</fullName>
    </submittedName>
</protein>
<evidence type="ECO:0000313" key="2">
    <source>
        <dbReference type="Proteomes" id="UP001281761"/>
    </source>
</evidence>
<reference evidence="1 2" key="1">
    <citation type="journal article" date="2022" name="bioRxiv">
        <title>Genomics of Preaxostyla Flagellates Illuminates Evolutionary Transitions and the Path Towards Mitochondrial Loss.</title>
        <authorList>
            <person name="Novak L.V.F."/>
            <person name="Treitli S.C."/>
            <person name="Pyrih J."/>
            <person name="Halakuc P."/>
            <person name="Pipaliya S.V."/>
            <person name="Vacek V."/>
            <person name="Brzon O."/>
            <person name="Soukal P."/>
            <person name="Eme L."/>
            <person name="Dacks J.B."/>
            <person name="Karnkowska A."/>
            <person name="Elias M."/>
            <person name="Hampl V."/>
        </authorList>
    </citation>
    <scope>NUCLEOTIDE SEQUENCE [LARGE SCALE GENOMIC DNA]</scope>
    <source>
        <strain evidence="1">NAU3</strain>
        <tissue evidence="1">Gut</tissue>
    </source>
</reference>
<name>A0ABQ9X6H6_9EUKA</name>
<organism evidence="1 2">
    <name type="scientific">Blattamonas nauphoetae</name>
    <dbReference type="NCBI Taxonomy" id="2049346"/>
    <lineage>
        <taxon>Eukaryota</taxon>
        <taxon>Metamonada</taxon>
        <taxon>Preaxostyla</taxon>
        <taxon>Oxymonadida</taxon>
        <taxon>Blattamonas</taxon>
    </lineage>
</organism>
<evidence type="ECO:0000313" key="1">
    <source>
        <dbReference type="EMBL" id="KAK2947372.1"/>
    </source>
</evidence>
<dbReference type="EMBL" id="JARBJD010000203">
    <property type="protein sequence ID" value="KAK2947372.1"/>
    <property type="molecule type" value="Genomic_DNA"/>
</dbReference>
<comment type="caution">
    <text evidence="1">The sequence shown here is derived from an EMBL/GenBank/DDBJ whole genome shotgun (WGS) entry which is preliminary data.</text>
</comment>
<dbReference type="Proteomes" id="UP001281761">
    <property type="component" value="Unassembled WGS sequence"/>
</dbReference>
<keyword evidence="2" id="KW-1185">Reference proteome</keyword>
<proteinExistence type="predicted"/>
<sequence>MKMFDCLFERCSLSYRLALLKASLIPLLIITLNPLSLSFAKSEDIHTCLMSGIASSLWLSTPDGFEDLGIKDGNAKQRVHETMIDAQLGWNKSRGEMRQTCNCVHRQLRMEGIEDVMEAKLRNDTNGSYGGSIPLSSIEWNNVQGMNLP</sequence>